<dbReference type="PRINTS" id="PR00385">
    <property type="entry name" value="P450"/>
</dbReference>
<dbReference type="CDD" id="cd00302">
    <property type="entry name" value="cytochrome_P450"/>
    <property type="match status" value="1"/>
</dbReference>
<evidence type="ECO:0000313" key="6">
    <source>
        <dbReference type="Proteomes" id="UP000315700"/>
    </source>
</evidence>
<dbReference type="PRINTS" id="PR00463">
    <property type="entry name" value="EP450I"/>
</dbReference>
<dbReference type="Gene3D" id="1.10.630.10">
    <property type="entry name" value="Cytochrome P450"/>
    <property type="match status" value="1"/>
</dbReference>
<dbReference type="Pfam" id="PF00067">
    <property type="entry name" value="p450"/>
    <property type="match status" value="1"/>
</dbReference>
<evidence type="ECO:0000256" key="2">
    <source>
        <dbReference type="ARBA" id="ARBA00010617"/>
    </source>
</evidence>
<keyword evidence="4" id="KW-0503">Monooxygenase</keyword>
<keyword evidence="3 4" id="KW-0479">Metal-binding</keyword>
<protein>
    <submittedName>
        <fullName evidence="5">Pentalenene oxygenase</fullName>
    </submittedName>
</protein>
<dbReference type="GO" id="GO:0020037">
    <property type="term" value="F:heme binding"/>
    <property type="evidence" value="ECO:0007669"/>
    <property type="project" value="InterPro"/>
</dbReference>
<dbReference type="EMBL" id="CP036271">
    <property type="protein sequence ID" value="QDT52694.1"/>
    <property type="molecule type" value="Genomic_DNA"/>
</dbReference>
<name>A0A517S991_9PLAN</name>
<dbReference type="GO" id="GO:0016705">
    <property type="term" value="F:oxidoreductase activity, acting on paired donors, with incorporation or reduction of molecular oxygen"/>
    <property type="evidence" value="ECO:0007669"/>
    <property type="project" value="InterPro"/>
</dbReference>
<dbReference type="Proteomes" id="UP000315700">
    <property type="component" value="Chromosome"/>
</dbReference>
<organism evidence="5 6">
    <name type="scientific">Caulifigura coniformis</name>
    <dbReference type="NCBI Taxonomy" id="2527983"/>
    <lineage>
        <taxon>Bacteria</taxon>
        <taxon>Pseudomonadati</taxon>
        <taxon>Planctomycetota</taxon>
        <taxon>Planctomycetia</taxon>
        <taxon>Planctomycetales</taxon>
        <taxon>Planctomycetaceae</taxon>
        <taxon>Caulifigura</taxon>
    </lineage>
</organism>
<dbReference type="SUPFAM" id="SSF48264">
    <property type="entry name" value="Cytochrome P450"/>
    <property type="match status" value="1"/>
</dbReference>
<dbReference type="InterPro" id="IPR001128">
    <property type="entry name" value="Cyt_P450"/>
</dbReference>
<evidence type="ECO:0000313" key="5">
    <source>
        <dbReference type="EMBL" id="QDT52694.1"/>
    </source>
</evidence>
<dbReference type="InterPro" id="IPR017972">
    <property type="entry name" value="Cyt_P450_CS"/>
</dbReference>
<dbReference type="InterPro" id="IPR050121">
    <property type="entry name" value="Cytochrome_P450_monoxygenase"/>
</dbReference>
<accession>A0A517S991</accession>
<evidence type="ECO:0000256" key="1">
    <source>
        <dbReference type="ARBA" id="ARBA00001971"/>
    </source>
</evidence>
<comment type="similarity">
    <text evidence="2 4">Belongs to the cytochrome P450 family.</text>
</comment>
<keyword evidence="3 4" id="KW-0349">Heme</keyword>
<dbReference type="InParanoid" id="A0A517S991"/>
<gene>
    <name evidence="5" type="primary">ptlI_1</name>
    <name evidence="5" type="ORF">Pan44_07060</name>
</gene>
<evidence type="ECO:0000256" key="4">
    <source>
        <dbReference type="RuleBase" id="RU000461"/>
    </source>
</evidence>
<dbReference type="GO" id="GO:0005506">
    <property type="term" value="F:iron ion binding"/>
    <property type="evidence" value="ECO:0007669"/>
    <property type="project" value="InterPro"/>
</dbReference>
<keyword evidence="4" id="KW-0560">Oxidoreductase</keyword>
<dbReference type="KEGG" id="ccos:Pan44_07060"/>
<dbReference type="InterPro" id="IPR036396">
    <property type="entry name" value="Cyt_P450_sf"/>
</dbReference>
<dbReference type="InterPro" id="IPR002401">
    <property type="entry name" value="Cyt_P450_E_grp-I"/>
</dbReference>
<dbReference type="PANTHER" id="PTHR24305:SF166">
    <property type="entry name" value="CYTOCHROME P450 12A4, MITOCHONDRIAL-RELATED"/>
    <property type="match status" value="1"/>
</dbReference>
<keyword evidence="6" id="KW-1185">Reference proteome</keyword>
<keyword evidence="3 4" id="KW-0408">Iron</keyword>
<sequence>MATPRTSGFGLWERLARLPGQLLGRNPFGGELLPGRVPILAPGSGRPALPFPHPWNYRDPLCILDSYFHGSESAEGAARHNRYLDFPGFPPVLVTRDPAVIRAICSDTGDQPGQFDRDPLPSAGIARATGKDTLLYSNGSVWRRQRKIAAPPFGKTTLFQPERFHEFEATFRQTIRKRLGVLRDHLASTGKPTAIVSLEPEIKVVMLELLTNNFFGTEIGYDELRSNYVPAIERMIDHIVRDTVTNTLGLPLKKLPALTRSIAQAKRDDATFEELTNLVLAGRKSGKGLWKQFKSDAPDSALRSNLRVFLAGALEATTSYATWTLAHLSRNLPAQEKVFTEIEHIDDYTPDRLDEAGYFCRVLDETLRLTPSLYFLPRQATVDTTVTISDGRTMQIPARTHVLLGVWHANRHDDHWGPAITGYPANEFAPERWEHLAASGRASKEMLHFGFGHGARVCPGKHLGQLEVALVVGAIVKMFRFKAVNATCEARAGVSTKPADGTLVELELRAPAN</sequence>
<feature type="binding site" description="axial binding residue" evidence="3">
    <location>
        <position position="458"/>
    </location>
    <ligand>
        <name>heme</name>
        <dbReference type="ChEBI" id="CHEBI:30413"/>
    </ligand>
    <ligandPart>
        <name>Fe</name>
        <dbReference type="ChEBI" id="CHEBI:18248"/>
    </ligandPart>
</feature>
<dbReference type="GO" id="GO:0004497">
    <property type="term" value="F:monooxygenase activity"/>
    <property type="evidence" value="ECO:0007669"/>
    <property type="project" value="UniProtKB-KW"/>
</dbReference>
<dbReference type="PROSITE" id="PS00086">
    <property type="entry name" value="CYTOCHROME_P450"/>
    <property type="match status" value="1"/>
</dbReference>
<dbReference type="AlphaFoldDB" id="A0A517S991"/>
<proteinExistence type="inferred from homology"/>
<dbReference type="PANTHER" id="PTHR24305">
    <property type="entry name" value="CYTOCHROME P450"/>
    <property type="match status" value="1"/>
</dbReference>
<reference evidence="5 6" key="1">
    <citation type="submission" date="2019-02" db="EMBL/GenBank/DDBJ databases">
        <title>Deep-cultivation of Planctomycetes and their phenomic and genomic characterization uncovers novel biology.</title>
        <authorList>
            <person name="Wiegand S."/>
            <person name="Jogler M."/>
            <person name="Boedeker C."/>
            <person name="Pinto D."/>
            <person name="Vollmers J."/>
            <person name="Rivas-Marin E."/>
            <person name="Kohn T."/>
            <person name="Peeters S.H."/>
            <person name="Heuer A."/>
            <person name="Rast P."/>
            <person name="Oberbeckmann S."/>
            <person name="Bunk B."/>
            <person name="Jeske O."/>
            <person name="Meyerdierks A."/>
            <person name="Storesund J.E."/>
            <person name="Kallscheuer N."/>
            <person name="Luecker S."/>
            <person name="Lage O.M."/>
            <person name="Pohl T."/>
            <person name="Merkel B.J."/>
            <person name="Hornburger P."/>
            <person name="Mueller R.-W."/>
            <person name="Bruemmer F."/>
            <person name="Labrenz M."/>
            <person name="Spormann A.M."/>
            <person name="Op den Camp H."/>
            <person name="Overmann J."/>
            <person name="Amann R."/>
            <person name="Jetten M.S.M."/>
            <person name="Mascher T."/>
            <person name="Medema M.H."/>
            <person name="Devos D.P."/>
            <person name="Kaster A.-K."/>
            <person name="Ovreas L."/>
            <person name="Rohde M."/>
            <person name="Galperin M.Y."/>
            <person name="Jogler C."/>
        </authorList>
    </citation>
    <scope>NUCLEOTIDE SEQUENCE [LARGE SCALE GENOMIC DNA]</scope>
    <source>
        <strain evidence="5 6">Pan44</strain>
    </source>
</reference>
<comment type="cofactor">
    <cofactor evidence="1 3">
        <name>heme</name>
        <dbReference type="ChEBI" id="CHEBI:30413"/>
    </cofactor>
</comment>
<dbReference type="RefSeq" id="WP_197453809.1">
    <property type="nucleotide sequence ID" value="NZ_CP036271.1"/>
</dbReference>
<evidence type="ECO:0000256" key="3">
    <source>
        <dbReference type="PIRSR" id="PIRSR602401-1"/>
    </source>
</evidence>